<dbReference type="Pfam" id="PF00196">
    <property type="entry name" value="GerE"/>
    <property type="match status" value="1"/>
</dbReference>
<dbReference type="CDD" id="cd06170">
    <property type="entry name" value="LuxR_C_like"/>
    <property type="match status" value="1"/>
</dbReference>
<evidence type="ECO:0000259" key="4">
    <source>
        <dbReference type="PROSITE" id="PS50043"/>
    </source>
</evidence>
<dbReference type="InterPro" id="IPR016032">
    <property type="entry name" value="Sig_transdc_resp-reg_C-effctor"/>
</dbReference>
<feature type="domain" description="HTH luxR-type" evidence="4">
    <location>
        <begin position="47"/>
        <end position="112"/>
    </location>
</feature>
<name>A0ABY4IVS8_9MICO</name>
<keyword evidence="1" id="KW-0805">Transcription regulation</keyword>
<proteinExistence type="predicted"/>
<keyword evidence="2" id="KW-0238">DNA-binding</keyword>
<accession>A0ABY4IVS8</accession>
<dbReference type="Proteomes" id="UP000831963">
    <property type="component" value="Chromosome"/>
</dbReference>
<keyword evidence="3" id="KW-0804">Transcription</keyword>
<dbReference type="Gene3D" id="1.10.10.10">
    <property type="entry name" value="Winged helix-like DNA-binding domain superfamily/Winged helix DNA-binding domain"/>
    <property type="match status" value="1"/>
</dbReference>
<gene>
    <name evidence="5" type="ORF">KV396_06890</name>
</gene>
<reference evidence="5 6" key="1">
    <citation type="submission" date="2021-06" db="EMBL/GenBank/DDBJ databases">
        <title>Genome-based taxonomic framework of Microbacterium strains isolated from marine environment, the description of four new species and reclassification of four preexisting species.</title>
        <authorList>
            <person name="Lee S.D."/>
            <person name="Kim S.-M."/>
            <person name="Byeon Y.-S."/>
            <person name="Yang H.L."/>
            <person name="Kim I.S."/>
        </authorList>
    </citation>
    <scope>NUCLEOTIDE SEQUENCE [LARGE SCALE GENOMIC DNA]</scope>
    <source>
        <strain evidence="5 6">SSW1-36</strain>
    </source>
</reference>
<dbReference type="SUPFAM" id="SSF46894">
    <property type="entry name" value="C-terminal effector domain of the bipartite response regulators"/>
    <property type="match status" value="1"/>
</dbReference>
<sequence length="125" mass="13184">MATAYAAQRGARLFTGVPGYVLEALRALVRDPDAIPLPESSGLTTSQSLLRHPLTQRERRVLVAASTSATLAEMAVDLKVSRNTVKTQLSSLYRKLGVGSRADAVAAATRLGLLGTTPLPDPDSV</sequence>
<evidence type="ECO:0000256" key="3">
    <source>
        <dbReference type="ARBA" id="ARBA00023163"/>
    </source>
</evidence>
<keyword evidence="6" id="KW-1185">Reference proteome</keyword>
<dbReference type="SMART" id="SM00421">
    <property type="entry name" value="HTH_LUXR"/>
    <property type="match status" value="1"/>
</dbReference>
<dbReference type="PANTHER" id="PTHR44688:SF16">
    <property type="entry name" value="DNA-BINDING TRANSCRIPTIONAL ACTIVATOR DEVR_DOSR"/>
    <property type="match status" value="1"/>
</dbReference>
<organism evidence="5 6">
    <name type="scientific">Microbacterium galbinum</name>
    <dbReference type="NCBI Taxonomy" id="2851646"/>
    <lineage>
        <taxon>Bacteria</taxon>
        <taxon>Bacillati</taxon>
        <taxon>Actinomycetota</taxon>
        <taxon>Actinomycetes</taxon>
        <taxon>Micrococcales</taxon>
        <taxon>Microbacteriaceae</taxon>
        <taxon>Microbacterium</taxon>
    </lineage>
</organism>
<evidence type="ECO:0000256" key="2">
    <source>
        <dbReference type="ARBA" id="ARBA00023125"/>
    </source>
</evidence>
<dbReference type="PROSITE" id="PS50043">
    <property type="entry name" value="HTH_LUXR_2"/>
    <property type="match status" value="1"/>
</dbReference>
<dbReference type="PRINTS" id="PR00038">
    <property type="entry name" value="HTHLUXR"/>
</dbReference>
<evidence type="ECO:0000256" key="1">
    <source>
        <dbReference type="ARBA" id="ARBA00023015"/>
    </source>
</evidence>
<dbReference type="EMBL" id="CP078077">
    <property type="protein sequence ID" value="UPL16122.1"/>
    <property type="molecule type" value="Genomic_DNA"/>
</dbReference>
<dbReference type="InterPro" id="IPR000792">
    <property type="entry name" value="Tscrpt_reg_LuxR_C"/>
</dbReference>
<dbReference type="InterPro" id="IPR036388">
    <property type="entry name" value="WH-like_DNA-bd_sf"/>
</dbReference>
<protein>
    <submittedName>
        <fullName evidence="5">LuxR C-terminal-related transcriptional regulator</fullName>
    </submittedName>
</protein>
<evidence type="ECO:0000313" key="5">
    <source>
        <dbReference type="EMBL" id="UPL16122.1"/>
    </source>
</evidence>
<dbReference type="PANTHER" id="PTHR44688">
    <property type="entry name" value="DNA-BINDING TRANSCRIPTIONAL ACTIVATOR DEVR_DOSR"/>
    <property type="match status" value="1"/>
</dbReference>
<evidence type="ECO:0000313" key="6">
    <source>
        <dbReference type="Proteomes" id="UP000831963"/>
    </source>
</evidence>